<dbReference type="InterPro" id="IPR041492">
    <property type="entry name" value="HAD_2"/>
</dbReference>
<organism evidence="2 3">
    <name type="scientific">Bacillus cereus VD133</name>
    <dbReference type="NCBI Taxonomy" id="1053233"/>
    <lineage>
        <taxon>Bacteria</taxon>
        <taxon>Bacillati</taxon>
        <taxon>Bacillota</taxon>
        <taxon>Bacilli</taxon>
        <taxon>Bacillales</taxon>
        <taxon>Bacillaceae</taxon>
        <taxon>Bacillus</taxon>
        <taxon>Bacillus cereus group</taxon>
    </lineage>
</organism>
<dbReference type="Gene3D" id="3.40.50.1000">
    <property type="entry name" value="HAD superfamily/HAD-like"/>
    <property type="match status" value="1"/>
</dbReference>
<dbReference type="Gene3D" id="1.10.150.240">
    <property type="entry name" value="Putative phosphatase, domain 2"/>
    <property type="match status" value="1"/>
</dbReference>
<dbReference type="SUPFAM" id="SSF55781">
    <property type="entry name" value="GAF domain-like"/>
    <property type="match status" value="1"/>
</dbReference>
<dbReference type="InterPro" id="IPR003018">
    <property type="entry name" value="GAF"/>
</dbReference>
<dbReference type="CDD" id="cd04305">
    <property type="entry name" value="HAD_Neu5Ac-Pase_like"/>
    <property type="match status" value="1"/>
</dbReference>
<dbReference type="InterPro" id="IPR052550">
    <property type="entry name" value="Pyrimidine_5'-ntase_YjjG"/>
</dbReference>
<dbReference type="EMBL" id="AHFB01000064">
    <property type="protein sequence ID" value="EOO32736.1"/>
    <property type="molecule type" value="Genomic_DNA"/>
</dbReference>
<evidence type="ECO:0000313" key="2">
    <source>
        <dbReference type="EMBL" id="EOO32736.1"/>
    </source>
</evidence>
<comment type="caution">
    <text evidence="2">The sequence shown here is derived from an EMBL/GenBank/DDBJ whole genome shotgun (WGS) entry which is preliminary data.</text>
</comment>
<dbReference type="GO" id="GO:0008253">
    <property type="term" value="F:5'-nucleotidase activity"/>
    <property type="evidence" value="ECO:0007669"/>
    <property type="project" value="InterPro"/>
</dbReference>
<dbReference type="InterPro" id="IPR023214">
    <property type="entry name" value="HAD_sf"/>
</dbReference>
<reference evidence="2 3" key="1">
    <citation type="submission" date="2012-12" db="EMBL/GenBank/DDBJ databases">
        <title>The Genome Sequence of Bacillus cereus VD133.</title>
        <authorList>
            <consortium name="The Broad Institute Genome Sequencing Platform"/>
            <consortium name="The Broad Institute Genome Sequencing Center for Infectious Disease"/>
            <person name="Feldgarden M."/>
            <person name="Van der Auwera G.A."/>
            <person name="Mahillon J."/>
            <person name="Duprez V."/>
            <person name="Timmery S."/>
            <person name="Mattelet C."/>
            <person name="Dierick K."/>
            <person name="Sun M."/>
            <person name="Yu Z."/>
            <person name="Zhu L."/>
            <person name="Hu X."/>
            <person name="Shank E.B."/>
            <person name="Swiecicka I."/>
            <person name="Hansen B.M."/>
            <person name="Andrup L."/>
            <person name="Walker B."/>
            <person name="Young S.K."/>
            <person name="Zeng Q."/>
            <person name="Gargeya S."/>
            <person name="Fitzgerald M."/>
            <person name="Haas B."/>
            <person name="Abouelleil A."/>
            <person name="Alvarado L."/>
            <person name="Arachchi H.M."/>
            <person name="Berlin A.M."/>
            <person name="Chapman S.B."/>
            <person name="Dewar J."/>
            <person name="Goldberg J."/>
            <person name="Griggs A."/>
            <person name="Gujja S."/>
            <person name="Hansen M."/>
            <person name="Howarth C."/>
            <person name="Imamovic A."/>
            <person name="Larimer J."/>
            <person name="McCowan C."/>
            <person name="Murphy C."/>
            <person name="Neiman D."/>
            <person name="Pearson M."/>
            <person name="Priest M."/>
            <person name="Roberts A."/>
            <person name="Saif S."/>
            <person name="Shea T."/>
            <person name="Sisk P."/>
            <person name="Sykes S."/>
            <person name="Wortman J."/>
            <person name="Nusbaum C."/>
            <person name="Birren B."/>
        </authorList>
    </citation>
    <scope>NUCLEOTIDE SEQUENCE [LARGE SCALE GENOMIC DNA]</scope>
    <source>
        <strain evidence="2 3">VD133</strain>
    </source>
</reference>
<dbReference type="PANTHER" id="PTHR47478">
    <property type="match status" value="1"/>
</dbReference>
<dbReference type="Gene3D" id="3.30.450.40">
    <property type="match status" value="1"/>
</dbReference>
<dbReference type="PANTHER" id="PTHR47478:SF1">
    <property type="entry name" value="PYRIMIDINE 5'-NUCLEOTIDASE YJJG"/>
    <property type="match status" value="1"/>
</dbReference>
<proteinExistence type="predicted"/>
<dbReference type="SUPFAM" id="SSF56784">
    <property type="entry name" value="HAD-like"/>
    <property type="match status" value="1"/>
</dbReference>
<gene>
    <name evidence="2" type="ORF">IIU_03673</name>
</gene>
<dbReference type="Proteomes" id="UP000014018">
    <property type="component" value="Unassembled WGS sequence"/>
</dbReference>
<dbReference type="NCBIfam" id="TIGR01549">
    <property type="entry name" value="HAD-SF-IA-v1"/>
    <property type="match status" value="1"/>
</dbReference>
<dbReference type="InterPro" id="IPR023198">
    <property type="entry name" value="PGP-like_dom2"/>
</dbReference>
<sequence>MFRDNRTNELVILKEIAETLNTSNDTYHVLQAVLEKLLSVTGLTTGWIFLADENGKYTKLIDYQLPEALTYENKRPMCEGECWCLRGFVDGKLERAVNIIECKRINNAIEYNWGDTEGILHHATVPLKAGGEKFGLLNVASPGKTHFSEEELVLLQSVAFQIGTALKRTKLYENEKRRAHYYVKLERFIQDLKTIHKFNVLPEKVALRVLFEEKGIPLTDEIEARYKKINKGLWDAFEKGELSRNEVVNTRFSLLFKEYGEEVDGILFENNYRNYLEEGNQLMQGAFKFINQIQGEYELYIVTNGVSKTQDKRLRNAGLHSLFKDVFVSEDTGFQKPMKEYFDYVFERIPNFAPEEGLIIGDSLSADIKGGYVAGIDTCWFNPERKLNDSGIIPTYEVHNFEELEALLKQHV</sequence>
<protein>
    <submittedName>
        <fullName evidence="2">2-haloalkanoic acid dehalogenase</fullName>
    </submittedName>
</protein>
<name>A0A9W5PQE8_BACCE</name>
<evidence type="ECO:0000259" key="1">
    <source>
        <dbReference type="SMART" id="SM00065"/>
    </source>
</evidence>
<dbReference type="NCBIfam" id="TIGR02254">
    <property type="entry name" value="YjjG_YfnB"/>
    <property type="match status" value="1"/>
</dbReference>
<dbReference type="SMART" id="SM00065">
    <property type="entry name" value="GAF"/>
    <property type="match status" value="1"/>
</dbReference>
<dbReference type="InterPro" id="IPR006439">
    <property type="entry name" value="HAD-SF_hydro_IA"/>
</dbReference>
<dbReference type="AlphaFoldDB" id="A0A9W5PQE8"/>
<dbReference type="Pfam" id="PF13419">
    <property type="entry name" value="HAD_2"/>
    <property type="match status" value="1"/>
</dbReference>
<dbReference type="InterPro" id="IPR029016">
    <property type="entry name" value="GAF-like_dom_sf"/>
</dbReference>
<evidence type="ECO:0000313" key="3">
    <source>
        <dbReference type="Proteomes" id="UP000014018"/>
    </source>
</evidence>
<dbReference type="InterPro" id="IPR011951">
    <property type="entry name" value="HAD-SF_hydro_IA_YjjG/PynA"/>
</dbReference>
<dbReference type="Pfam" id="PF13185">
    <property type="entry name" value="GAF_2"/>
    <property type="match status" value="1"/>
</dbReference>
<dbReference type="InterPro" id="IPR036412">
    <property type="entry name" value="HAD-like_sf"/>
</dbReference>
<accession>A0A9W5PQE8</accession>
<feature type="domain" description="GAF" evidence="1">
    <location>
        <begin position="25"/>
        <end position="176"/>
    </location>
</feature>